<dbReference type="Proteomes" id="UP000054937">
    <property type="component" value="Unassembled WGS sequence"/>
</dbReference>
<sequence>MKFQTKRGVIIFLENFILPLHKGVTHYAKLTLAQKQFILKDLHEEQKKQLKNPIIYSAPPPQGQMQNITQKTQQLSNLQKVSNNNFNRSYNLNSNNNNNNYNINNNSDIMQIIQDNKFNRHQFVSNSLKSHPTLQILSDYEYKVLKEHEEKQKNQRQKNQKKNNLKENQQWIYKDEDLPSYQVIGIIKQPHNPMQNLSNQSDKFANFQDNQSKIAASEKQILKTQIQQEYEIQLDSDFIKQILTDKNFDSQQFKQQYETVLEIYQQIFALMNHFDQKFFFRSKSLEWAEKKYQFLTCGPEEQIKLLEKLSKALKI</sequence>
<reference evidence="2 3" key="1">
    <citation type="journal article" date="2015" name="Sci. Rep.">
        <title>Genome of the facultative scuticociliatosis pathogen Pseudocohnilembus persalinus provides insight into its virulence through horizontal gene transfer.</title>
        <authorList>
            <person name="Xiong J."/>
            <person name="Wang G."/>
            <person name="Cheng J."/>
            <person name="Tian M."/>
            <person name="Pan X."/>
            <person name="Warren A."/>
            <person name="Jiang C."/>
            <person name="Yuan D."/>
            <person name="Miao W."/>
        </authorList>
    </citation>
    <scope>NUCLEOTIDE SEQUENCE [LARGE SCALE GENOMIC DNA]</scope>
    <source>
        <strain evidence="2">36N120E</strain>
    </source>
</reference>
<evidence type="ECO:0000313" key="2">
    <source>
        <dbReference type="EMBL" id="KRX00873.1"/>
    </source>
</evidence>
<accession>A0A0V0QFA7</accession>
<evidence type="ECO:0000256" key="1">
    <source>
        <dbReference type="SAM" id="MobiDB-lite"/>
    </source>
</evidence>
<feature type="compositionally biased region" description="Basic residues" evidence="1">
    <location>
        <begin position="154"/>
        <end position="163"/>
    </location>
</feature>
<comment type="caution">
    <text evidence="2">The sequence shown here is derived from an EMBL/GenBank/DDBJ whole genome shotgun (WGS) entry which is preliminary data.</text>
</comment>
<dbReference type="InParanoid" id="A0A0V0QFA7"/>
<evidence type="ECO:0000313" key="3">
    <source>
        <dbReference type="Proteomes" id="UP000054937"/>
    </source>
</evidence>
<protein>
    <submittedName>
        <fullName evidence="2">Uncharacterized protein</fullName>
    </submittedName>
</protein>
<dbReference type="EMBL" id="LDAU01000181">
    <property type="protein sequence ID" value="KRX00873.1"/>
    <property type="molecule type" value="Genomic_DNA"/>
</dbReference>
<organism evidence="2 3">
    <name type="scientific">Pseudocohnilembus persalinus</name>
    <name type="common">Ciliate</name>
    <dbReference type="NCBI Taxonomy" id="266149"/>
    <lineage>
        <taxon>Eukaryota</taxon>
        <taxon>Sar</taxon>
        <taxon>Alveolata</taxon>
        <taxon>Ciliophora</taxon>
        <taxon>Intramacronucleata</taxon>
        <taxon>Oligohymenophorea</taxon>
        <taxon>Scuticociliatia</taxon>
        <taxon>Philasterida</taxon>
        <taxon>Pseudocohnilembidae</taxon>
        <taxon>Pseudocohnilembus</taxon>
    </lineage>
</organism>
<name>A0A0V0QFA7_PSEPJ</name>
<dbReference type="AlphaFoldDB" id="A0A0V0QFA7"/>
<gene>
    <name evidence="2" type="ORF">PPERSA_02052</name>
</gene>
<feature type="region of interest" description="Disordered" evidence="1">
    <location>
        <begin position="149"/>
        <end position="168"/>
    </location>
</feature>
<keyword evidence="3" id="KW-1185">Reference proteome</keyword>
<proteinExistence type="predicted"/>